<proteinExistence type="predicted"/>
<name>A0A3S2PBJ8_ORYJA</name>
<reference evidence="1 2" key="2">
    <citation type="submission" date="2019-01" db="EMBL/GenBank/DDBJ databases">
        <title>A chromosome length genome reference of the Java medaka (oryzias javanicus).</title>
        <authorList>
            <person name="Herpin A."/>
            <person name="Takehana Y."/>
            <person name="Naruse K."/>
            <person name="Ansai S."/>
            <person name="Kawaguchi M."/>
        </authorList>
    </citation>
    <scope>NUCLEOTIDE SEQUENCE [LARGE SCALE GENOMIC DNA]</scope>
    <source>
        <strain evidence="1">RS831</strain>
        <tissue evidence="1">Whole body</tissue>
    </source>
</reference>
<evidence type="ECO:0000313" key="2">
    <source>
        <dbReference type="Proteomes" id="UP000283210"/>
    </source>
</evidence>
<reference evidence="1 2" key="1">
    <citation type="submission" date="2018-11" db="EMBL/GenBank/DDBJ databases">
        <authorList>
            <person name="Lopez-Roques C."/>
            <person name="Donnadieu C."/>
            <person name="Bouchez O."/>
            <person name="Klopp C."/>
            <person name="Cabau C."/>
            <person name="Zahm M."/>
        </authorList>
    </citation>
    <scope>NUCLEOTIDE SEQUENCE [LARGE SCALE GENOMIC DNA]</scope>
    <source>
        <strain evidence="1">RS831</strain>
        <tissue evidence="1">Whole body</tissue>
    </source>
</reference>
<dbReference type="EMBL" id="CM012442">
    <property type="protein sequence ID" value="RVE71264.1"/>
    <property type="molecule type" value="Genomic_DNA"/>
</dbReference>
<dbReference type="AlphaFoldDB" id="A0A3S2PBJ8"/>
<protein>
    <submittedName>
        <fullName evidence="1">Uncharacterized protein</fullName>
    </submittedName>
</protein>
<gene>
    <name evidence="1" type="ORF">OJAV_G00050100</name>
</gene>
<accession>A0A3S2PBJ8</accession>
<organism evidence="1 2">
    <name type="scientific">Oryzias javanicus</name>
    <name type="common">Javanese ricefish</name>
    <name type="synonym">Aplocheilus javanicus</name>
    <dbReference type="NCBI Taxonomy" id="123683"/>
    <lineage>
        <taxon>Eukaryota</taxon>
        <taxon>Metazoa</taxon>
        <taxon>Chordata</taxon>
        <taxon>Craniata</taxon>
        <taxon>Vertebrata</taxon>
        <taxon>Euteleostomi</taxon>
        <taxon>Actinopterygii</taxon>
        <taxon>Neopterygii</taxon>
        <taxon>Teleostei</taxon>
        <taxon>Neoteleostei</taxon>
        <taxon>Acanthomorphata</taxon>
        <taxon>Ovalentaria</taxon>
        <taxon>Atherinomorphae</taxon>
        <taxon>Beloniformes</taxon>
        <taxon>Adrianichthyidae</taxon>
        <taxon>Oryziinae</taxon>
        <taxon>Oryzias</taxon>
    </lineage>
</organism>
<evidence type="ECO:0000313" key="1">
    <source>
        <dbReference type="EMBL" id="RVE71264.1"/>
    </source>
</evidence>
<dbReference type="OrthoDB" id="8880272at2759"/>
<sequence>MAFWVITPHITIHKDTKFYRGPDIEVPSHLYDEAEAVFNPPSKLISLREVGDQDQVPVRNIRVEEDGFQIREALWRKASVEEISVAEMVSVSHLRVEPSA</sequence>
<dbReference type="Proteomes" id="UP000283210">
    <property type="component" value="Chromosome 6"/>
</dbReference>
<keyword evidence="2" id="KW-1185">Reference proteome</keyword>